<keyword evidence="2" id="KW-0997">Cell inner membrane</keyword>
<dbReference type="SUPFAM" id="SSF56300">
    <property type="entry name" value="Metallo-dependent phosphatases"/>
    <property type="match status" value="1"/>
</dbReference>
<dbReference type="RefSeq" id="WP_193734641.1">
    <property type="nucleotide sequence ID" value="NZ_CP063304.1"/>
</dbReference>
<keyword evidence="1" id="KW-1003">Cell membrane</keyword>
<gene>
    <name evidence="7" type="ORF">INP51_09600</name>
</gene>
<sequence>MNYKHLDHAFADAPVLELSMSSKIVLISDCHRGTGTSNDNFLKNQNLYFAALKYYYREEFTYIELGDGDELWENRSLRQIVDIHSDVFWLLSRFYEKSRLYLLYGNHDMIKRSSSFVRKNLSSYYYSSGAQDTPLFPAIQIYEGMILKDHARDIYLTHGHQVDRLNSTWWRVARFLVRYIWKPAEQFGVLDPTSAAKNYTHKRKTEESLTRWACDHKHILVTGHTHRPMIGDPSSPFFNTGSCVHPRCITCIEIEKRCLTLVKWTTATRDDMTLYVAREVLAGPVCIDDYNNE</sequence>
<dbReference type="Gene3D" id="3.60.21.10">
    <property type="match status" value="1"/>
</dbReference>
<evidence type="ECO:0000256" key="4">
    <source>
        <dbReference type="ARBA" id="ARBA00023136"/>
    </source>
</evidence>
<dbReference type="EMBL" id="CP063304">
    <property type="protein sequence ID" value="QOV18279.1"/>
    <property type="molecule type" value="Genomic_DNA"/>
</dbReference>
<dbReference type="GO" id="GO:0016020">
    <property type="term" value="C:membrane"/>
    <property type="evidence" value="ECO:0007669"/>
    <property type="project" value="GOC"/>
</dbReference>
<keyword evidence="3" id="KW-0479">Metal-binding</keyword>
<dbReference type="GO" id="GO:0008758">
    <property type="term" value="F:UDP-2,3-diacylglucosamine hydrolase activity"/>
    <property type="evidence" value="ECO:0007669"/>
    <property type="project" value="TreeGrafter"/>
</dbReference>
<dbReference type="GO" id="GO:0046872">
    <property type="term" value="F:metal ion binding"/>
    <property type="evidence" value="ECO:0007669"/>
    <property type="project" value="UniProtKB-KW"/>
</dbReference>
<evidence type="ECO:0000256" key="5">
    <source>
        <dbReference type="ARBA" id="ARBA00023211"/>
    </source>
</evidence>
<dbReference type="Proteomes" id="UP000593601">
    <property type="component" value="Chromosome"/>
</dbReference>
<evidence type="ECO:0000256" key="3">
    <source>
        <dbReference type="ARBA" id="ARBA00022723"/>
    </source>
</evidence>
<evidence type="ECO:0000259" key="6">
    <source>
        <dbReference type="Pfam" id="PF00149"/>
    </source>
</evidence>
<reference evidence="7 8" key="1">
    <citation type="submission" date="2020-10" db="EMBL/GenBank/DDBJ databases">
        <title>Blautia liquoris sp.nov., isolated from the mud in a fermentation cellar used for the production of Chinese strong-flavoured liquor.</title>
        <authorList>
            <person name="Lu L."/>
        </authorList>
    </citation>
    <scope>NUCLEOTIDE SEQUENCE [LARGE SCALE GENOMIC DNA]</scope>
    <source>
        <strain evidence="7 8">LZLJ-3</strain>
    </source>
</reference>
<dbReference type="PANTHER" id="PTHR34990:SF2">
    <property type="entry name" value="BLL8164 PROTEIN"/>
    <property type="match status" value="1"/>
</dbReference>
<name>A0A7M2RD82_9FIRM</name>
<feature type="domain" description="Calcineurin-like phosphoesterase" evidence="6">
    <location>
        <begin position="23"/>
        <end position="228"/>
    </location>
</feature>
<evidence type="ECO:0000256" key="2">
    <source>
        <dbReference type="ARBA" id="ARBA00022519"/>
    </source>
</evidence>
<dbReference type="InterPro" id="IPR004843">
    <property type="entry name" value="Calcineurin-like_PHP"/>
</dbReference>
<dbReference type="Pfam" id="PF00149">
    <property type="entry name" value="Metallophos"/>
    <property type="match status" value="1"/>
</dbReference>
<protein>
    <submittedName>
        <fullName evidence="7">Metallophosphoesterase</fullName>
    </submittedName>
</protein>
<dbReference type="KEGG" id="bliq:INP51_09600"/>
<evidence type="ECO:0000313" key="7">
    <source>
        <dbReference type="EMBL" id="QOV18279.1"/>
    </source>
</evidence>
<dbReference type="InterPro" id="IPR029052">
    <property type="entry name" value="Metallo-depent_PP-like"/>
</dbReference>
<dbReference type="PANTHER" id="PTHR34990">
    <property type="entry name" value="UDP-2,3-DIACYLGLUCOSAMINE HYDROLASE-RELATED"/>
    <property type="match status" value="1"/>
</dbReference>
<proteinExistence type="predicted"/>
<dbReference type="AlphaFoldDB" id="A0A7M2RD82"/>
<evidence type="ECO:0000313" key="8">
    <source>
        <dbReference type="Proteomes" id="UP000593601"/>
    </source>
</evidence>
<evidence type="ECO:0000256" key="1">
    <source>
        <dbReference type="ARBA" id="ARBA00022475"/>
    </source>
</evidence>
<organism evidence="7 8">
    <name type="scientific">Blautia liquoris</name>
    <dbReference type="NCBI Taxonomy" id="2779518"/>
    <lineage>
        <taxon>Bacteria</taxon>
        <taxon>Bacillati</taxon>
        <taxon>Bacillota</taxon>
        <taxon>Clostridia</taxon>
        <taxon>Lachnospirales</taxon>
        <taxon>Lachnospiraceae</taxon>
        <taxon>Blautia</taxon>
    </lineage>
</organism>
<dbReference type="GO" id="GO:0009245">
    <property type="term" value="P:lipid A biosynthetic process"/>
    <property type="evidence" value="ECO:0007669"/>
    <property type="project" value="TreeGrafter"/>
</dbReference>
<keyword evidence="5" id="KW-0464">Manganese</keyword>
<accession>A0A7M2RD82</accession>
<keyword evidence="4" id="KW-0472">Membrane</keyword>
<keyword evidence="8" id="KW-1185">Reference proteome</keyword>
<dbReference type="InterPro" id="IPR043461">
    <property type="entry name" value="LpxH-like"/>
</dbReference>